<evidence type="ECO:0000313" key="4">
    <source>
        <dbReference type="Proteomes" id="UP001168821"/>
    </source>
</evidence>
<dbReference type="Proteomes" id="UP001168821">
    <property type="component" value="Unassembled WGS sequence"/>
</dbReference>
<reference evidence="3" key="1">
    <citation type="journal article" date="2023" name="G3 (Bethesda)">
        <title>Whole genome assemblies of Zophobas morio and Tenebrio molitor.</title>
        <authorList>
            <person name="Kaur S."/>
            <person name="Stinson S.A."/>
            <person name="diCenzo G.C."/>
        </authorList>
    </citation>
    <scope>NUCLEOTIDE SEQUENCE</scope>
    <source>
        <strain evidence="3">QUZm001</strain>
    </source>
</reference>
<gene>
    <name evidence="3" type="ORF">Zmor_009034</name>
</gene>
<feature type="transmembrane region" description="Helical" evidence="2">
    <location>
        <begin position="65"/>
        <end position="84"/>
    </location>
</feature>
<dbReference type="AlphaFoldDB" id="A0AA38HJE3"/>
<organism evidence="3 4">
    <name type="scientific">Zophobas morio</name>
    <dbReference type="NCBI Taxonomy" id="2755281"/>
    <lineage>
        <taxon>Eukaryota</taxon>
        <taxon>Metazoa</taxon>
        <taxon>Ecdysozoa</taxon>
        <taxon>Arthropoda</taxon>
        <taxon>Hexapoda</taxon>
        <taxon>Insecta</taxon>
        <taxon>Pterygota</taxon>
        <taxon>Neoptera</taxon>
        <taxon>Endopterygota</taxon>
        <taxon>Coleoptera</taxon>
        <taxon>Polyphaga</taxon>
        <taxon>Cucujiformia</taxon>
        <taxon>Tenebrionidae</taxon>
        <taxon>Zophobas</taxon>
    </lineage>
</organism>
<keyword evidence="2" id="KW-0472">Membrane</keyword>
<evidence type="ECO:0000313" key="3">
    <source>
        <dbReference type="EMBL" id="KAJ3636285.1"/>
    </source>
</evidence>
<feature type="region of interest" description="Disordered" evidence="1">
    <location>
        <begin position="126"/>
        <end position="146"/>
    </location>
</feature>
<comment type="caution">
    <text evidence="3">The sequence shown here is derived from an EMBL/GenBank/DDBJ whole genome shotgun (WGS) entry which is preliminary data.</text>
</comment>
<dbReference type="EMBL" id="JALNTZ010000288">
    <property type="protein sequence ID" value="KAJ3636285.1"/>
    <property type="molecule type" value="Genomic_DNA"/>
</dbReference>
<keyword evidence="4" id="KW-1185">Reference proteome</keyword>
<protein>
    <submittedName>
        <fullName evidence="3">Uncharacterized protein</fullName>
    </submittedName>
</protein>
<accession>A0AA38HJE3</accession>
<evidence type="ECO:0000256" key="2">
    <source>
        <dbReference type="SAM" id="Phobius"/>
    </source>
</evidence>
<keyword evidence="2" id="KW-0812">Transmembrane</keyword>
<evidence type="ECO:0000256" key="1">
    <source>
        <dbReference type="SAM" id="MobiDB-lite"/>
    </source>
</evidence>
<sequence>MIVSNRGVTKNKIIEWLDVVSTTVLPFALVFPELIVFDVVFPAHGLILVGIAVDDIAHHNNVGEQLLVFGLLNAAPMVPVAFRWPKTIKSFHSKLNKLLSSDEKALLKLEAEEALKLPPDYDTLEKTENSEDITETSDVYKNCGRR</sequence>
<name>A0AA38HJE3_9CUCU</name>
<keyword evidence="2" id="KW-1133">Transmembrane helix</keyword>
<proteinExistence type="predicted"/>